<dbReference type="RefSeq" id="WP_133477895.1">
    <property type="nucleotide sequence ID" value="NZ_JAKWZW010000025.1"/>
</dbReference>
<dbReference type="EMBL" id="JBETVU010000012">
    <property type="protein sequence ID" value="MES5150828.1"/>
    <property type="molecule type" value="Genomic_DNA"/>
</dbReference>
<organism evidence="1 2">
    <name type="scientific">Lactobacillus crispatus</name>
    <dbReference type="NCBI Taxonomy" id="47770"/>
    <lineage>
        <taxon>Bacteria</taxon>
        <taxon>Bacillati</taxon>
        <taxon>Bacillota</taxon>
        <taxon>Bacilli</taxon>
        <taxon>Lactobacillales</taxon>
        <taxon>Lactobacillaceae</taxon>
        <taxon>Lactobacillus</taxon>
    </lineage>
</organism>
<gene>
    <name evidence="1" type="ORF">ABVC42_13310</name>
</gene>
<dbReference type="Proteomes" id="UP001434419">
    <property type="component" value="Unassembled WGS sequence"/>
</dbReference>
<name>A0ABV2BC62_9LACO</name>
<sequence>MDDPKYIKAQERYQKQNKADDNAMAKMRTAVAKEYHKKHPELSRIRARLRSIQTGTGAKIMSLYNQGWSGTEIAKKLRFNAKKGTFGRSGG</sequence>
<protein>
    <submittedName>
        <fullName evidence="1">Uncharacterized protein</fullName>
    </submittedName>
</protein>
<evidence type="ECO:0000313" key="2">
    <source>
        <dbReference type="Proteomes" id="UP001434419"/>
    </source>
</evidence>
<accession>A0ABV2BC62</accession>
<evidence type="ECO:0000313" key="1">
    <source>
        <dbReference type="EMBL" id="MES5150828.1"/>
    </source>
</evidence>
<comment type="caution">
    <text evidence="1">The sequence shown here is derived from an EMBL/GenBank/DDBJ whole genome shotgun (WGS) entry which is preliminary data.</text>
</comment>
<keyword evidence="2" id="KW-1185">Reference proteome</keyword>
<proteinExistence type="predicted"/>
<reference evidence="1" key="1">
    <citation type="submission" date="2024-06" db="EMBL/GenBank/DDBJ databases">
        <title>Vaginal Lactobacillus fatty acid response mechanisms reveal a metabolite-targeted strategy for bacterial vaginosis treatment.</title>
        <authorList>
            <person name="Zhu M."/>
            <person name="Blainey P.C."/>
            <person name="Bloom S.M."/>
            <person name="Kwon D.S."/>
        </authorList>
    </citation>
    <scope>NUCLEOTIDE SEQUENCE</scope>
    <source>
        <strain evidence="1">194_F1_1</strain>
    </source>
</reference>